<keyword evidence="5 8" id="KW-0472">Membrane</keyword>
<keyword evidence="3 8" id="KW-0812">Transmembrane</keyword>
<evidence type="ECO:0000256" key="7">
    <source>
        <dbReference type="ARBA" id="ARBA00032887"/>
    </source>
</evidence>
<evidence type="ECO:0000256" key="6">
    <source>
        <dbReference type="ARBA" id="ARBA00032200"/>
    </source>
</evidence>
<dbReference type="Pfam" id="PF00137">
    <property type="entry name" value="ATP-synt_C"/>
    <property type="match status" value="1"/>
</dbReference>
<accession>A0ABZ2Y8H9</accession>
<evidence type="ECO:0000259" key="9">
    <source>
        <dbReference type="Pfam" id="PF00137"/>
    </source>
</evidence>
<evidence type="ECO:0000256" key="1">
    <source>
        <dbReference type="ARBA" id="ARBA00004141"/>
    </source>
</evidence>
<dbReference type="Gene3D" id="1.20.120.610">
    <property type="entry name" value="lithium bound rotor ring of v- atpase"/>
    <property type="match status" value="1"/>
</dbReference>
<dbReference type="EMBL" id="CP121687">
    <property type="protein sequence ID" value="WZL70899.1"/>
    <property type="molecule type" value="Genomic_DNA"/>
</dbReference>
<feature type="transmembrane region" description="Helical" evidence="8">
    <location>
        <begin position="6"/>
        <end position="25"/>
    </location>
</feature>
<organism evidence="10 11">
    <name type="scientific">Defluviitalea saccharophila</name>
    <dbReference type="NCBI Taxonomy" id="879970"/>
    <lineage>
        <taxon>Bacteria</taxon>
        <taxon>Bacillati</taxon>
        <taxon>Bacillota</taxon>
        <taxon>Clostridia</taxon>
        <taxon>Lachnospirales</taxon>
        <taxon>Defluviitaleaceae</taxon>
        <taxon>Defluviitalea</taxon>
    </lineage>
</organism>
<gene>
    <name evidence="10" type="ORF">QBE51_05085</name>
</gene>
<evidence type="ECO:0000256" key="8">
    <source>
        <dbReference type="SAM" id="Phobius"/>
    </source>
</evidence>
<dbReference type="PRINTS" id="PR00124">
    <property type="entry name" value="ATPASEC"/>
</dbReference>
<dbReference type="InterPro" id="IPR000454">
    <property type="entry name" value="ATP_synth_F0_csu"/>
</dbReference>
<evidence type="ECO:0000256" key="5">
    <source>
        <dbReference type="ARBA" id="ARBA00023136"/>
    </source>
</evidence>
<dbReference type="SUPFAM" id="SSF81333">
    <property type="entry name" value="F1F0 ATP synthase subunit C"/>
    <property type="match status" value="1"/>
</dbReference>
<dbReference type="InterPro" id="IPR002379">
    <property type="entry name" value="ATPase_proteolipid_c-like_dom"/>
</dbReference>
<evidence type="ECO:0000313" key="10">
    <source>
        <dbReference type="EMBL" id="WZL70899.1"/>
    </source>
</evidence>
<comment type="subcellular location">
    <subcellularLocation>
        <location evidence="1">Membrane</location>
        <topology evidence="1">Multi-pass membrane protein</topology>
    </subcellularLocation>
</comment>
<keyword evidence="11" id="KW-1185">Reference proteome</keyword>
<evidence type="ECO:0000256" key="2">
    <source>
        <dbReference type="ARBA" id="ARBA00006704"/>
    </source>
</evidence>
<comment type="similarity">
    <text evidence="2">Belongs to the ATPase C chain family.</text>
</comment>
<evidence type="ECO:0000256" key="3">
    <source>
        <dbReference type="ARBA" id="ARBA00022692"/>
    </source>
</evidence>
<feature type="transmembrane region" description="Helical" evidence="8">
    <location>
        <begin position="77"/>
        <end position="99"/>
    </location>
</feature>
<dbReference type="Proteomes" id="UP001486565">
    <property type="component" value="Chromosome"/>
</dbReference>
<evidence type="ECO:0000313" key="11">
    <source>
        <dbReference type="Proteomes" id="UP001486565"/>
    </source>
</evidence>
<name>A0ABZ2Y8H9_9FIRM</name>
<keyword evidence="4 8" id="KW-1133">Transmembrane helix</keyword>
<dbReference type="CDD" id="cd18120">
    <property type="entry name" value="ATP-synt_Vo_Ao_c"/>
    <property type="match status" value="1"/>
</dbReference>
<feature type="transmembrane region" description="Helical" evidence="8">
    <location>
        <begin position="37"/>
        <end position="57"/>
    </location>
</feature>
<feature type="domain" description="V-ATPase proteolipid subunit C-like" evidence="9">
    <location>
        <begin position="81"/>
        <end position="140"/>
    </location>
</feature>
<evidence type="ECO:0000256" key="4">
    <source>
        <dbReference type="ARBA" id="ARBA00022989"/>
    </source>
</evidence>
<feature type="transmembrane region" description="Helical" evidence="8">
    <location>
        <begin position="120"/>
        <end position="141"/>
    </location>
</feature>
<proteinExistence type="inferred from homology"/>
<sequence length="144" mass="14138">MKLLLTIAGIIAGITIILGCIDYLKKKGVSKGELKKSIGISAGSFTAVLLGAITMLVPDIIMAAETAAASGANSGSGLGFIAAALSTGMATIGAGYAVGAVGSSALGAVSEDPKILGKTLIFVGLAEGIAIYGLIISIMILGRL</sequence>
<dbReference type="RefSeq" id="WP_341877859.1">
    <property type="nucleotide sequence ID" value="NZ_CP121687.1"/>
</dbReference>
<dbReference type="InterPro" id="IPR035921">
    <property type="entry name" value="F/V-ATP_Csub_sf"/>
</dbReference>
<protein>
    <recommendedName>
        <fullName evidence="6">ATP synthase F(0) sector subunit c</fullName>
    </recommendedName>
    <alternativeName>
        <fullName evidence="7">F-type ATPase subunit c</fullName>
    </alternativeName>
</protein>
<reference evidence="10 11" key="1">
    <citation type="submission" date="2023-03" db="EMBL/GenBank/DDBJ databases">
        <title>Novel Species.</title>
        <authorList>
            <person name="Ma S."/>
        </authorList>
    </citation>
    <scope>NUCLEOTIDE SEQUENCE [LARGE SCALE GENOMIC DNA]</scope>
    <source>
        <strain evidence="10 11">LIND6LT2</strain>
    </source>
</reference>
<dbReference type="PROSITE" id="PS51257">
    <property type="entry name" value="PROKAR_LIPOPROTEIN"/>
    <property type="match status" value="1"/>
</dbReference>